<evidence type="ECO:0000256" key="1">
    <source>
        <dbReference type="ARBA" id="ARBA00000900"/>
    </source>
</evidence>
<dbReference type="CDD" id="cd16461">
    <property type="entry name" value="RING-H2_EL5-like"/>
    <property type="match status" value="1"/>
</dbReference>
<dbReference type="InterPro" id="IPR013083">
    <property type="entry name" value="Znf_RING/FYVE/PHD"/>
</dbReference>
<name>A0ABC9CJV4_9POAL</name>
<keyword evidence="9" id="KW-0833">Ubl conjugation pathway</keyword>
<dbReference type="PROSITE" id="PS50089">
    <property type="entry name" value="ZF_RING_2"/>
    <property type="match status" value="1"/>
</dbReference>
<evidence type="ECO:0000313" key="16">
    <source>
        <dbReference type="EMBL" id="CAL5021332.1"/>
    </source>
</evidence>
<keyword evidence="14" id="KW-0732">Signal</keyword>
<protein>
    <recommendedName>
        <fullName evidence="4">RING-type E3 ubiquitin transferase</fullName>
        <ecNumber evidence="4">2.3.2.27</ecNumber>
    </recommendedName>
</protein>
<evidence type="ECO:0000256" key="13">
    <source>
        <dbReference type="PROSITE-ProRule" id="PRU00175"/>
    </source>
</evidence>
<sequence length="324" mass="34390">MAIPKAGRQRPLAVLSLHLAVVGALATVTAQAPLPPPHPQLLTPAAGRTVPTTTVITLRGRGRRRTAARVRQAARRRGLDPTALAALPVVPYAEIRKHRSSGGGGEVVLECAVCLAAFGDGDELRLLPHCSHAFHPDCIDPWLEGHVTCPLCRANLEKPTPPPPLPQTMPQAAVAVPVEAEENDDDEEERKQEAAELEKLRCSRRAAWMLPRSRSSVSTAAVAAAADTTGGQRFTVRLPPHVREEVLRSRRLRHATSPVITLGGGGASGCARSSSTAACAAGGERCHGARRRWAPSLLSTQPCGHVVCSLAARWPGRCKAKNLA</sequence>
<keyword evidence="11" id="KW-1133">Transmembrane helix</keyword>
<evidence type="ECO:0000256" key="11">
    <source>
        <dbReference type="ARBA" id="ARBA00022989"/>
    </source>
</evidence>
<evidence type="ECO:0000256" key="9">
    <source>
        <dbReference type="ARBA" id="ARBA00022786"/>
    </source>
</evidence>
<evidence type="ECO:0000256" key="12">
    <source>
        <dbReference type="ARBA" id="ARBA00023136"/>
    </source>
</evidence>
<dbReference type="InterPro" id="IPR001841">
    <property type="entry name" value="Znf_RING"/>
</dbReference>
<feature type="domain" description="RING-type" evidence="15">
    <location>
        <begin position="111"/>
        <end position="153"/>
    </location>
</feature>
<dbReference type="GO" id="GO:0016020">
    <property type="term" value="C:membrane"/>
    <property type="evidence" value="ECO:0007669"/>
    <property type="project" value="UniProtKB-SubCell"/>
</dbReference>
<keyword evidence="5" id="KW-0808">Transferase</keyword>
<dbReference type="Gene3D" id="3.30.40.10">
    <property type="entry name" value="Zinc/RING finger domain, C3HC4 (zinc finger)"/>
    <property type="match status" value="1"/>
</dbReference>
<dbReference type="FunFam" id="3.30.40.10:FF:000187">
    <property type="entry name" value="E3 ubiquitin-protein ligase ATL6"/>
    <property type="match status" value="1"/>
</dbReference>
<evidence type="ECO:0000256" key="5">
    <source>
        <dbReference type="ARBA" id="ARBA00022679"/>
    </source>
</evidence>
<dbReference type="PANTHER" id="PTHR46913:SF1">
    <property type="entry name" value="RING-H2 FINGER PROTEIN ATL16"/>
    <property type="match status" value="1"/>
</dbReference>
<comment type="catalytic activity">
    <reaction evidence="1">
        <text>S-ubiquitinyl-[E2 ubiquitin-conjugating enzyme]-L-cysteine + [acceptor protein]-L-lysine = [E2 ubiquitin-conjugating enzyme]-L-cysteine + N(6)-ubiquitinyl-[acceptor protein]-L-lysine.</text>
        <dbReference type="EC" id="2.3.2.27"/>
    </reaction>
</comment>
<organism evidence="16 17">
    <name type="scientific">Urochloa decumbens</name>
    <dbReference type="NCBI Taxonomy" id="240449"/>
    <lineage>
        <taxon>Eukaryota</taxon>
        <taxon>Viridiplantae</taxon>
        <taxon>Streptophyta</taxon>
        <taxon>Embryophyta</taxon>
        <taxon>Tracheophyta</taxon>
        <taxon>Spermatophyta</taxon>
        <taxon>Magnoliopsida</taxon>
        <taxon>Liliopsida</taxon>
        <taxon>Poales</taxon>
        <taxon>Poaceae</taxon>
        <taxon>PACMAD clade</taxon>
        <taxon>Panicoideae</taxon>
        <taxon>Panicodae</taxon>
        <taxon>Paniceae</taxon>
        <taxon>Melinidinae</taxon>
        <taxon>Urochloa</taxon>
    </lineage>
</organism>
<keyword evidence="6" id="KW-0812">Transmembrane</keyword>
<dbReference type="GO" id="GO:0008270">
    <property type="term" value="F:zinc ion binding"/>
    <property type="evidence" value="ECO:0007669"/>
    <property type="project" value="UniProtKB-KW"/>
</dbReference>
<evidence type="ECO:0000256" key="6">
    <source>
        <dbReference type="ARBA" id="ARBA00022692"/>
    </source>
</evidence>
<reference evidence="16 17" key="2">
    <citation type="submission" date="2024-10" db="EMBL/GenBank/DDBJ databases">
        <authorList>
            <person name="Ryan C."/>
        </authorList>
    </citation>
    <scope>NUCLEOTIDE SEQUENCE [LARGE SCALE GENOMIC DNA]</scope>
</reference>
<evidence type="ECO:0000256" key="2">
    <source>
        <dbReference type="ARBA" id="ARBA00004167"/>
    </source>
</evidence>
<dbReference type="EC" id="2.3.2.27" evidence="4"/>
<comment type="subcellular location">
    <subcellularLocation>
        <location evidence="2">Membrane</location>
        <topology evidence="2">Single-pass membrane protein</topology>
    </subcellularLocation>
</comment>
<evidence type="ECO:0000256" key="14">
    <source>
        <dbReference type="SAM" id="SignalP"/>
    </source>
</evidence>
<evidence type="ECO:0000256" key="8">
    <source>
        <dbReference type="ARBA" id="ARBA00022771"/>
    </source>
</evidence>
<accession>A0ABC9CJV4</accession>
<dbReference type="PANTHER" id="PTHR46913">
    <property type="entry name" value="RING-H2 FINGER PROTEIN ATL16"/>
    <property type="match status" value="1"/>
</dbReference>
<gene>
    <name evidence="16" type="ORF">URODEC1_LOCUS75913</name>
</gene>
<keyword evidence="12" id="KW-0472">Membrane</keyword>
<dbReference type="EMBL" id="OZ075113">
    <property type="protein sequence ID" value="CAL5021332.1"/>
    <property type="molecule type" value="Genomic_DNA"/>
</dbReference>
<evidence type="ECO:0000256" key="3">
    <source>
        <dbReference type="ARBA" id="ARBA00004906"/>
    </source>
</evidence>
<evidence type="ECO:0000256" key="7">
    <source>
        <dbReference type="ARBA" id="ARBA00022723"/>
    </source>
</evidence>
<evidence type="ECO:0000313" key="17">
    <source>
        <dbReference type="Proteomes" id="UP001497457"/>
    </source>
</evidence>
<dbReference type="AlphaFoldDB" id="A0ABC9CJV4"/>
<keyword evidence="10" id="KW-0862">Zinc</keyword>
<evidence type="ECO:0000259" key="15">
    <source>
        <dbReference type="PROSITE" id="PS50089"/>
    </source>
</evidence>
<dbReference type="Pfam" id="PF13639">
    <property type="entry name" value="zf-RING_2"/>
    <property type="match status" value="1"/>
</dbReference>
<keyword evidence="17" id="KW-1185">Reference proteome</keyword>
<proteinExistence type="predicted"/>
<evidence type="ECO:0000256" key="4">
    <source>
        <dbReference type="ARBA" id="ARBA00012483"/>
    </source>
</evidence>
<comment type="pathway">
    <text evidence="3">Protein modification; protein ubiquitination.</text>
</comment>
<dbReference type="Proteomes" id="UP001497457">
    <property type="component" value="Chromosome 3rd"/>
</dbReference>
<keyword evidence="7" id="KW-0479">Metal-binding</keyword>
<feature type="signal peptide" evidence="14">
    <location>
        <begin position="1"/>
        <end position="26"/>
    </location>
</feature>
<reference evidence="17" key="1">
    <citation type="submission" date="2024-06" db="EMBL/GenBank/DDBJ databases">
        <authorList>
            <person name="Ryan C."/>
        </authorList>
    </citation>
    <scope>NUCLEOTIDE SEQUENCE [LARGE SCALE GENOMIC DNA]</scope>
</reference>
<dbReference type="InterPro" id="IPR044600">
    <property type="entry name" value="ATL1/ATL16-like"/>
</dbReference>
<dbReference type="SUPFAM" id="SSF57850">
    <property type="entry name" value="RING/U-box"/>
    <property type="match status" value="1"/>
</dbReference>
<dbReference type="GO" id="GO:0061630">
    <property type="term" value="F:ubiquitin protein ligase activity"/>
    <property type="evidence" value="ECO:0007669"/>
    <property type="project" value="UniProtKB-EC"/>
</dbReference>
<evidence type="ECO:0000256" key="10">
    <source>
        <dbReference type="ARBA" id="ARBA00022833"/>
    </source>
</evidence>
<feature type="chain" id="PRO_5044787445" description="RING-type E3 ubiquitin transferase" evidence="14">
    <location>
        <begin position="27"/>
        <end position="324"/>
    </location>
</feature>
<keyword evidence="8 13" id="KW-0863">Zinc-finger</keyword>
<dbReference type="SMART" id="SM00184">
    <property type="entry name" value="RING"/>
    <property type="match status" value="1"/>
</dbReference>